<dbReference type="EMBL" id="JAPWTJ010000706">
    <property type="protein sequence ID" value="KAJ8976249.1"/>
    <property type="molecule type" value="Genomic_DNA"/>
</dbReference>
<name>A0ABQ9JDL2_9CUCU</name>
<dbReference type="Proteomes" id="UP001162164">
    <property type="component" value="Unassembled WGS sequence"/>
</dbReference>
<evidence type="ECO:0000313" key="2">
    <source>
        <dbReference type="Proteomes" id="UP001162164"/>
    </source>
</evidence>
<sequence>MKRAANEKVPQAVGQSTTFSRSDETFRALLRVILLCNLIHVVQHSSRIKTERHTAVSNLLVLISAAYGYKTQDEYCTNLS</sequence>
<comment type="caution">
    <text evidence="1">The sequence shown here is derived from an EMBL/GenBank/DDBJ whole genome shotgun (WGS) entry which is preliminary data.</text>
</comment>
<protein>
    <submittedName>
        <fullName evidence="1">Uncharacterized protein</fullName>
    </submittedName>
</protein>
<reference evidence="1" key="1">
    <citation type="journal article" date="2023" name="Insect Mol. Biol.">
        <title>Genome sequencing provides insights into the evolution of gene families encoding plant cell wall-degrading enzymes in longhorned beetles.</title>
        <authorList>
            <person name="Shin N.R."/>
            <person name="Okamura Y."/>
            <person name="Kirsch R."/>
            <person name="Pauchet Y."/>
        </authorList>
    </citation>
    <scope>NUCLEOTIDE SEQUENCE</scope>
    <source>
        <strain evidence="1">MMC_N1</strain>
    </source>
</reference>
<keyword evidence="2" id="KW-1185">Reference proteome</keyword>
<feature type="non-terminal residue" evidence="1">
    <location>
        <position position="80"/>
    </location>
</feature>
<evidence type="ECO:0000313" key="1">
    <source>
        <dbReference type="EMBL" id="KAJ8976249.1"/>
    </source>
</evidence>
<organism evidence="1 2">
    <name type="scientific">Molorchus minor</name>
    <dbReference type="NCBI Taxonomy" id="1323400"/>
    <lineage>
        <taxon>Eukaryota</taxon>
        <taxon>Metazoa</taxon>
        <taxon>Ecdysozoa</taxon>
        <taxon>Arthropoda</taxon>
        <taxon>Hexapoda</taxon>
        <taxon>Insecta</taxon>
        <taxon>Pterygota</taxon>
        <taxon>Neoptera</taxon>
        <taxon>Endopterygota</taxon>
        <taxon>Coleoptera</taxon>
        <taxon>Polyphaga</taxon>
        <taxon>Cucujiformia</taxon>
        <taxon>Chrysomeloidea</taxon>
        <taxon>Cerambycidae</taxon>
        <taxon>Lamiinae</taxon>
        <taxon>Monochamini</taxon>
        <taxon>Molorchus</taxon>
    </lineage>
</organism>
<accession>A0ABQ9JDL2</accession>
<gene>
    <name evidence="1" type="ORF">NQ317_003592</name>
</gene>
<proteinExistence type="predicted"/>